<dbReference type="EMBL" id="BGZK01000446">
    <property type="protein sequence ID" value="GBP44091.1"/>
    <property type="molecule type" value="Genomic_DNA"/>
</dbReference>
<dbReference type="AlphaFoldDB" id="A0A4C1VZ39"/>
<feature type="compositionally biased region" description="Basic residues" evidence="1">
    <location>
        <begin position="39"/>
        <end position="51"/>
    </location>
</feature>
<gene>
    <name evidence="2" type="ORF">EVAR_85245_1</name>
</gene>
<organism evidence="2 3">
    <name type="scientific">Eumeta variegata</name>
    <name type="common">Bagworm moth</name>
    <name type="synonym">Eumeta japonica</name>
    <dbReference type="NCBI Taxonomy" id="151549"/>
    <lineage>
        <taxon>Eukaryota</taxon>
        <taxon>Metazoa</taxon>
        <taxon>Ecdysozoa</taxon>
        <taxon>Arthropoda</taxon>
        <taxon>Hexapoda</taxon>
        <taxon>Insecta</taxon>
        <taxon>Pterygota</taxon>
        <taxon>Neoptera</taxon>
        <taxon>Endopterygota</taxon>
        <taxon>Lepidoptera</taxon>
        <taxon>Glossata</taxon>
        <taxon>Ditrysia</taxon>
        <taxon>Tineoidea</taxon>
        <taxon>Psychidae</taxon>
        <taxon>Oiketicinae</taxon>
        <taxon>Eumeta</taxon>
    </lineage>
</organism>
<name>A0A4C1VZ39_EUMVA</name>
<dbReference type="Proteomes" id="UP000299102">
    <property type="component" value="Unassembled WGS sequence"/>
</dbReference>
<sequence length="110" mass="12512">MAKGLRMLASDQKAQDSLLNTGESISQWDPRFRTAAPPRRARGERHERAFKKSNSTASRAFLNIAQSTPHTMLRGSHELLKTCRLHNSVFLRPFVERLSTDTSERQQFSG</sequence>
<protein>
    <submittedName>
        <fullName evidence="2">Uncharacterized protein</fullName>
    </submittedName>
</protein>
<feature type="region of interest" description="Disordered" evidence="1">
    <location>
        <begin position="28"/>
        <end position="55"/>
    </location>
</feature>
<evidence type="ECO:0000313" key="2">
    <source>
        <dbReference type="EMBL" id="GBP44091.1"/>
    </source>
</evidence>
<accession>A0A4C1VZ39</accession>
<reference evidence="2 3" key="1">
    <citation type="journal article" date="2019" name="Commun. Biol.">
        <title>The bagworm genome reveals a unique fibroin gene that provides high tensile strength.</title>
        <authorList>
            <person name="Kono N."/>
            <person name="Nakamura H."/>
            <person name="Ohtoshi R."/>
            <person name="Tomita M."/>
            <person name="Numata K."/>
            <person name="Arakawa K."/>
        </authorList>
    </citation>
    <scope>NUCLEOTIDE SEQUENCE [LARGE SCALE GENOMIC DNA]</scope>
</reference>
<comment type="caution">
    <text evidence="2">The sequence shown here is derived from an EMBL/GenBank/DDBJ whole genome shotgun (WGS) entry which is preliminary data.</text>
</comment>
<evidence type="ECO:0000256" key="1">
    <source>
        <dbReference type="SAM" id="MobiDB-lite"/>
    </source>
</evidence>
<keyword evidence="3" id="KW-1185">Reference proteome</keyword>
<evidence type="ECO:0000313" key="3">
    <source>
        <dbReference type="Proteomes" id="UP000299102"/>
    </source>
</evidence>
<proteinExistence type="predicted"/>